<comment type="caution">
    <text evidence="1">The sequence shown here is derived from an EMBL/GenBank/DDBJ whole genome shotgun (WGS) entry which is preliminary data.</text>
</comment>
<dbReference type="EMBL" id="MLJW01007171">
    <property type="protein sequence ID" value="OIQ65633.1"/>
    <property type="molecule type" value="Genomic_DNA"/>
</dbReference>
<accession>A0A1J5P250</accession>
<organism evidence="1">
    <name type="scientific">mine drainage metagenome</name>
    <dbReference type="NCBI Taxonomy" id="410659"/>
    <lineage>
        <taxon>unclassified sequences</taxon>
        <taxon>metagenomes</taxon>
        <taxon>ecological metagenomes</taxon>
    </lineage>
</organism>
<sequence length="124" mass="13695">MAPGGLAEGTEHQIFQHRQLGKQPSSLGDQRHAEIDDRLSRQLCQIMRLSVDRQRHASALWPNQARDALHQRALAVTIGAKQCNGFASLNMKRDAAQRFHSAVTRIEVIDGKAKCQGRPPAHAG</sequence>
<proteinExistence type="predicted"/>
<protein>
    <submittedName>
        <fullName evidence="1">Uncharacterized protein</fullName>
    </submittedName>
</protein>
<name>A0A1J5P250_9ZZZZ</name>
<evidence type="ECO:0000313" key="1">
    <source>
        <dbReference type="EMBL" id="OIQ65633.1"/>
    </source>
</evidence>
<reference evidence="1" key="1">
    <citation type="submission" date="2016-10" db="EMBL/GenBank/DDBJ databases">
        <title>Sequence of Gallionella enrichment culture.</title>
        <authorList>
            <person name="Poehlein A."/>
            <person name="Muehling M."/>
            <person name="Daniel R."/>
        </authorList>
    </citation>
    <scope>NUCLEOTIDE SEQUENCE</scope>
</reference>
<gene>
    <name evidence="1" type="ORF">GALL_528050</name>
</gene>
<dbReference type="AlphaFoldDB" id="A0A1J5P250"/>